<evidence type="ECO:0000313" key="4">
    <source>
        <dbReference type="EMBL" id="RAK50845.1"/>
    </source>
</evidence>
<evidence type="ECO:0000256" key="1">
    <source>
        <dbReference type="ARBA" id="ARBA00023002"/>
    </source>
</evidence>
<dbReference type="RefSeq" id="WP_111516157.1">
    <property type="nucleotide sequence ID" value="NZ_QFYR01000005.1"/>
</dbReference>
<name>A0A328A8N8_9CAUL</name>
<comment type="caution">
    <text evidence="4">The sequence shown here is derived from an EMBL/GenBank/DDBJ whole genome shotgun (WGS) entry which is preliminary data.</text>
</comment>
<protein>
    <submittedName>
        <fullName evidence="4">Gfo/Idh/MocA family oxidoreductase</fullName>
    </submittedName>
</protein>
<dbReference type="InterPro" id="IPR008354">
    <property type="entry name" value="Glc-Fru_OxRdtase_bac"/>
</dbReference>
<dbReference type="SUPFAM" id="SSF51735">
    <property type="entry name" value="NAD(P)-binding Rossmann-fold domains"/>
    <property type="match status" value="1"/>
</dbReference>
<dbReference type="AlphaFoldDB" id="A0A328A8N8"/>
<dbReference type="InterPro" id="IPR055170">
    <property type="entry name" value="GFO_IDH_MocA-like_dom"/>
</dbReference>
<dbReference type="Pfam" id="PF22725">
    <property type="entry name" value="GFO_IDH_MocA_C3"/>
    <property type="match status" value="1"/>
</dbReference>
<gene>
    <name evidence="4" type="ORF">DJ018_16870</name>
</gene>
<dbReference type="InterPro" id="IPR050463">
    <property type="entry name" value="Gfo/Idh/MocA_oxidrdct_glycsds"/>
</dbReference>
<organism evidence="4 5">
    <name type="scientific">Phenylobacterium deserti</name>
    <dbReference type="NCBI Taxonomy" id="1914756"/>
    <lineage>
        <taxon>Bacteria</taxon>
        <taxon>Pseudomonadati</taxon>
        <taxon>Pseudomonadota</taxon>
        <taxon>Alphaproteobacteria</taxon>
        <taxon>Caulobacterales</taxon>
        <taxon>Caulobacteraceae</taxon>
        <taxon>Phenylobacterium</taxon>
    </lineage>
</organism>
<dbReference type="Gene3D" id="3.40.50.720">
    <property type="entry name" value="NAD(P)-binding Rossmann-like Domain"/>
    <property type="match status" value="1"/>
</dbReference>
<dbReference type="Gene3D" id="3.30.360.10">
    <property type="entry name" value="Dihydrodipicolinate Reductase, domain 2"/>
    <property type="match status" value="1"/>
</dbReference>
<dbReference type="PANTHER" id="PTHR43818:SF11">
    <property type="entry name" value="BCDNA.GH03377"/>
    <property type="match status" value="1"/>
</dbReference>
<reference evidence="5" key="1">
    <citation type="submission" date="2018-05" db="EMBL/GenBank/DDBJ databases">
        <authorList>
            <person name="Li X."/>
        </authorList>
    </citation>
    <scope>NUCLEOTIDE SEQUENCE [LARGE SCALE GENOMIC DNA]</scope>
    <source>
        <strain evidence="5">YIM 73061</strain>
    </source>
</reference>
<keyword evidence="1" id="KW-0560">Oxidoreductase</keyword>
<keyword evidence="5" id="KW-1185">Reference proteome</keyword>
<dbReference type="InterPro" id="IPR006311">
    <property type="entry name" value="TAT_signal"/>
</dbReference>
<dbReference type="SUPFAM" id="SSF55347">
    <property type="entry name" value="Glyceraldehyde-3-phosphate dehydrogenase-like, C-terminal domain"/>
    <property type="match status" value="1"/>
</dbReference>
<dbReference type="OrthoDB" id="9792935at2"/>
<evidence type="ECO:0000259" key="3">
    <source>
        <dbReference type="Pfam" id="PF22725"/>
    </source>
</evidence>
<dbReference type="PROSITE" id="PS51318">
    <property type="entry name" value="TAT"/>
    <property type="match status" value="1"/>
</dbReference>
<dbReference type="InterPro" id="IPR000683">
    <property type="entry name" value="Gfo/Idh/MocA-like_OxRdtase_N"/>
</dbReference>
<proteinExistence type="predicted"/>
<dbReference type="GO" id="GO:0016491">
    <property type="term" value="F:oxidoreductase activity"/>
    <property type="evidence" value="ECO:0007669"/>
    <property type="project" value="UniProtKB-KW"/>
</dbReference>
<dbReference type="PANTHER" id="PTHR43818">
    <property type="entry name" value="BCDNA.GH03377"/>
    <property type="match status" value="1"/>
</dbReference>
<feature type="domain" description="Gfo/Idh/MocA-like oxidoreductase N-terminal" evidence="2">
    <location>
        <begin position="52"/>
        <end position="175"/>
    </location>
</feature>
<dbReference type="EMBL" id="QFYR01000005">
    <property type="protein sequence ID" value="RAK50845.1"/>
    <property type="molecule type" value="Genomic_DNA"/>
</dbReference>
<feature type="domain" description="GFO/IDH/MocA-like oxidoreductase" evidence="3">
    <location>
        <begin position="185"/>
        <end position="307"/>
    </location>
</feature>
<dbReference type="GO" id="GO:0000166">
    <property type="term" value="F:nucleotide binding"/>
    <property type="evidence" value="ECO:0007669"/>
    <property type="project" value="InterPro"/>
</dbReference>
<dbReference type="InterPro" id="IPR036291">
    <property type="entry name" value="NAD(P)-bd_dom_sf"/>
</dbReference>
<sequence length="406" mass="44030">MTDPISRRTLFEMTVAGASAAAMASSATAQSAQRPAASSQSWTTYPEGEKVGYAIVGLGKLALEEIIPAFKHARGSKLAAVVSGDPAKARRVAAENGLPASAVYSYADYERMANDPRIQVVYIVLPNSMHAEYTIRALKAGKHVLCEKPMATTIADGEAMIAAAKQANRKLMIAYRCHYEPLNLEVMRRVRAGSIGKPRMVVTNMGRQADPNTPWDSWRLDMGMSGGGALADMGVYGINAARYLLNEEPTEVTAWSYTDRSDPRFKTTEDLIAWQFRFPSGAIANGSTSFAYSATVSFQVIGETGRLVADPGAFYGGNRLTVEGQPGERNPQIVEIDQFAREMDWMSDVVRGKAPMVAPGEEGLQDLRLMKAIMDSAARGGAPIRTDWGYRRPVDPAAVVDVPRRA</sequence>
<dbReference type="Proteomes" id="UP000249725">
    <property type="component" value="Unassembled WGS sequence"/>
</dbReference>
<evidence type="ECO:0000259" key="2">
    <source>
        <dbReference type="Pfam" id="PF01408"/>
    </source>
</evidence>
<dbReference type="Pfam" id="PF01408">
    <property type="entry name" value="GFO_IDH_MocA"/>
    <property type="match status" value="1"/>
</dbReference>
<accession>A0A328A8N8</accession>
<dbReference type="PRINTS" id="PR01775">
    <property type="entry name" value="GLFROXRDTASE"/>
</dbReference>
<evidence type="ECO:0000313" key="5">
    <source>
        <dbReference type="Proteomes" id="UP000249725"/>
    </source>
</evidence>